<dbReference type="InterPro" id="IPR058584">
    <property type="entry name" value="IMB1_TNPO1-like_TPR"/>
</dbReference>
<evidence type="ECO:0000256" key="3">
    <source>
        <dbReference type="ARBA" id="ARBA00022490"/>
    </source>
</evidence>
<name>A0AA41VSF9_PAPNU</name>
<keyword evidence="4" id="KW-0677">Repeat</keyword>
<keyword evidence="2" id="KW-0813">Transport</keyword>
<dbReference type="EMBL" id="JAJJMA010283036">
    <property type="protein sequence ID" value="MCL7046577.1"/>
    <property type="molecule type" value="Genomic_DNA"/>
</dbReference>
<keyword evidence="5" id="KW-0653">Protein transport</keyword>
<dbReference type="InterPro" id="IPR011989">
    <property type="entry name" value="ARM-like"/>
</dbReference>
<dbReference type="AlphaFoldDB" id="A0AA41VSF9"/>
<dbReference type="InterPro" id="IPR040122">
    <property type="entry name" value="Importin_beta"/>
</dbReference>
<dbReference type="InterPro" id="IPR016024">
    <property type="entry name" value="ARM-type_fold"/>
</dbReference>
<feature type="domain" description="Importin subunit beta-1/Transportin-1-like TPR repeats" evidence="6">
    <location>
        <begin position="1"/>
        <end position="67"/>
    </location>
</feature>
<dbReference type="PANTHER" id="PTHR10527">
    <property type="entry name" value="IMPORTIN BETA"/>
    <property type="match status" value="1"/>
</dbReference>
<keyword evidence="3" id="KW-0963">Cytoplasm</keyword>
<evidence type="ECO:0000313" key="9">
    <source>
        <dbReference type="Proteomes" id="UP001177140"/>
    </source>
</evidence>
<gene>
    <name evidence="7" type="ORF">MKW94_028752</name>
    <name evidence="8" type="ORF">MKW94_030794</name>
</gene>
<dbReference type="Pfam" id="PF25574">
    <property type="entry name" value="TPR_IMB1"/>
    <property type="match status" value="1"/>
</dbReference>
<reference evidence="8" key="1">
    <citation type="submission" date="2022-03" db="EMBL/GenBank/DDBJ databases">
        <title>A functionally conserved STORR gene fusion in Papaver species that diverged 16.8 million years ago.</title>
        <authorList>
            <person name="Catania T."/>
        </authorList>
    </citation>
    <scope>NUCLEOTIDE SEQUENCE</scope>
    <source>
        <strain evidence="8">S-191538</strain>
    </source>
</reference>
<dbReference type="EMBL" id="JAJJMA010238538">
    <property type="protein sequence ID" value="MCL7042715.1"/>
    <property type="molecule type" value="Genomic_DNA"/>
</dbReference>
<feature type="non-terminal residue" evidence="8">
    <location>
        <position position="1"/>
    </location>
</feature>
<evidence type="ECO:0000256" key="5">
    <source>
        <dbReference type="ARBA" id="ARBA00022927"/>
    </source>
</evidence>
<dbReference type="GO" id="GO:0005737">
    <property type="term" value="C:cytoplasm"/>
    <property type="evidence" value="ECO:0007669"/>
    <property type="project" value="UniProtKB-SubCell"/>
</dbReference>
<comment type="caution">
    <text evidence="8">The sequence shown here is derived from an EMBL/GenBank/DDBJ whole genome shotgun (WGS) entry which is preliminary data.</text>
</comment>
<evidence type="ECO:0000313" key="8">
    <source>
        <dbReference type="EMBL" id="MCL7046577.1"/>
    </source>
</evidence>
<evidence type="ECO:0000256" key="2">
    <source>
        <dbReference type="ARBA" id="ARBA00022448"/>
    </source>
</evidence>
<dbReference type="SUPFAM" id="SSF48371">
    <property type="entry name" value="ARM repeat"/>
    <property type="match status" value="1"/>
</dbReference>
<evidence type="ECO:0000313" key="7">
    <source>
        <dbReference type="EMBL" id="MCL7042715.1"/>
    </source>
</evidence>
<dbReference type="GO" id="GO:0006606">
    <property type="term" value="P:protein import into nucleus"/>
    <property type="evidence" value="ECO:0007669"/>
    <property type="project" value="InterPro"/>
</dbReference>
<comment type="subcellular location">
    <subcellularLocation>
        <location evidence="1">Cytoplasm</location>
    </subcellularLocation>
</comment>
<proteinExistence type="predicted"/>
<organism evidence="8 9">
    <name type="scientific">Papaver nudicaule</name>
    <name type="common">Iceland poppy</name>
    <dbReference type="NCBI Taxonomy" id="74823"/>
    <lineage>
        <taxon>Eukaryota</taxon>
        <taxon>Viridiplantae</taxon>
        <taxon>Streptophyta</taxon>
        <taxon>Embryophyta</taxon>
        <taxon>Tracheophyta</taxon>
        <taxon>Spermatophyta</taxon>
        <taxon>Magnoliopsida</taxon>
        <taxon>Ranunculales</taxon>
        <taxon>Papaveraceae</taxon>
        <taxon>Papaveroideae</taxon>
        <taxon>Papaver</taxon>
    </lineage>
</organism>
<evidence type="ECO:0000256" key="1">
    <source>
        <dbReference type="ARBA" id="ARBA00004496"/>
    </source>
</evidence>
<evidence type="ECO:0000256" key="4">
    <source>
        <dbReference type="ARBA" id="ARBA00022737"/>
    </source>
</evidence>
<accession>A0AA41VSF9</accession>
<dbReference type="Proteomes" id="UP001177140">
    <property type="component" value="Unassembled WGS sequence"/>
</dbReference>
<keyword evidence="9" id="KW-1185">Reference proteome</keyword>
<dbReference type="Gene3D" id="1.25.10.10">
    <property type="entry name" value="Leucine-rich Repeat Variant"/>
    <property type="match status" value="1"/>
</dbReference>
<protein>
    <recommendedName>
        <fullName evidence="6">Importin subunit beta-1/Transportin-1-like TPR repeats domain-containing protein</fullName>
    </recommendedName>
</protein>
<sequence length="98" mass="11043">ATGSEFTKYMQEFYKYLEMGLQNFEEYQVCAISVGVVDDICRALDDKIAPFCDRIMSLLLSNLSKVLCASVKVFCTSVNHRSLLYICKVKGIQVCAPQ</sequence>
<evidence type="ECO:0000259" key="6">
    <source>
        <dbReference type="Pfam" id="PF25574"/>
    </source>
</evidence>